<dbReference type="InterPro" id="IPR036217">
    <property type="entry name" value="MethylDNA_cys_MeTrfase_DNAb"/>
</dbReference>
<name>A0ABW5G4H8_9PSEU</name>
<keyword evidence="3 8" id="KW-0808">Transferase</keyword>
<keyword evidence="2 8" id="KW-0489">Methyltransferase</keyword>
<dbReference type="InterPro" id="IPR014048">
    <property type="entry name" value="MethylDNA_cys_MeTrfase_DNA-bd"/>
</dbReference>
<dbReference type="RefSeq" id="WP_378270759.1">
    <property type="nucleotide sequence ID" value="NZ_JBHUKR010000024.1"/>
</dbReference>
<dbReference type="GO" id="GO:0032259">
    <property type="term" value="P:methylation"/>
    <property type="evidence" value="ECO:0007669"/>
    <property type="project" value="UniProtKB-KW"/>
</dbReference>
<comment type="catalytic activity">
    <reaction evidence="6">
        <text>a 6-O-methyl-2'-deoxyguanosine in DNA + L-cysteinyl-[protein] = S-methyl-L-cysteinyl-[protein] + a 2'-deoxyguanosine in DNA</text>
        <dbReference type="Rhea" id="RHEA:24000"/>
        <dbReference type="Rhea" id="RHEA-COMP:10131"/>
        <dbReference type="Rhea" id="RHEA-COMP:10132"/>
        <dbReference type="Rhea" id="RHEA-COMP:11367"/>
        <dbReference type="Rhea" id="RHEA-COMP:11368"/>
        <dbReference type="ChEBI" id="CHEBI:29950"/>
        <dbReference type="ChEBI" id="CHEBI:82612"/>
        <dbReference type="ChEBI" id="CHEBI:85445"/>
        <dbReference type="ChEBI" id="CHEBI:85448"/>
        <dbReference type="EC" id="2.1.1.63"/>
    </reaction>
</comment>
<protein>
    <submittedName>
        <fullName evidence="8">Methylated-DNA--[protein]-cysteine S-methyltransferase</fullName>
        <ecNumber evidence="8">2.1.1.63</ecNumber>
    </submittedName>
</protein>
<dbReference type="Gene3D" id="1.10.10.10">
    <property type="entry name" value="Winged helix-like DNA-binding domain superfamily/Winged helix DNA-binding domain"/>
    <property type="match status" value="1"/>
</dbReference>
<dbReference type="Gene3D" id="3.30.160.70">
    <property type="entry name" value="Methylated DNA-protein cysteine methyltransferase domain"/>
    <property type="match status" value="1"/>
</dbReference>
<dbReference type="InterPro" id="IPR001497">
    <property type="entry name" value="MethylDNA_cys_MeTrfase_AS"/>
</dbReference>
<dbReference type="SUPFAM" id="SSF46767">
    <property type="entry name" value="Methylated DNA-protein cysteine methyltransferase, C-terminal domain"/>
    <property type="match status" value="1"/>
</dbReference>
<dbReference type="EMBL" id="JBHUKR010000024">
    <property type="protein sequence ID" value="MFD2421918.1"/>
    <property type="molecule type" value="Genomic_DNA"/>
</dbReference>
<comment type="caution">
    <text evidence="8">The sequence shown here is derived from an EMBL/GenBank/DDBJ whole genome shotgun (WGS) entry which is preliminary data.</text>
</comment>
<keyword evidence="5" id="KW-0234">DNA repair</keyword>
<dbReference type="SUPFAM" id="SSF53155">
    <property type="entry name" value="Methylated DNA-protein cysteine methyltransferase domain"/>
    <property type="match status" value="1"/>
</dbReference>
<evidence type="ECO:0000256" key="2">
    <source>
        <dbReference type="ARBA" id="ARBA00022603"/>
    </source>
</evidence>
<gene>
    <name evidence="8" type="ORF">ACFSXZ_36880</name>
</gene>
<evidence type="ECO:0000256" key="1">
    <source>
        <dbReference type="ARBA" id="ARBA00001286"/>
    </source>
</evidence>
<keyword evidence="4" id="KW-0227">DNA damage</keyword>
<dbReference type="PANTHER" id="PTHR10815:SF5">
    <property type="entry name" value="METHYLATED-DNA--PROTEIN-CYSTEINE METHYLTRANSFERASE"/>
    <property type="match status" value="1"/>
</dbReference>
<dbReference type="Proteomes" id="UP001597417">
    <property type="component" value="Unassembled WGS sequence"/>
</dbReference>
<dbReference type="NCBIfam" id="TIGR00589">
    <property type="entry name" value="ogt"/>
    <property type="match status" value="1"/>
</dbReference>
<organism evidence="8 9">
    <name type="scientific">Amycolatopsis pigmentata</name>
    <dbReference type="NCBI Taxonomy" id="450801"/>
    <lineage>
        <taxon>Bacteria</taxon>
        <taxon>Bacillati</taxon>
        <taxon>Actinomycetota</taxon>
        <taxon>Actinomycetes</taxon>
        <taxon>Pseudonocardiales</taxon>
        <taxon>Pseudonocardiaceae</taxon>
        <taxon>Amycolatopsis</taxon>
    </lineage>
</organism>
<evidence type="ECO:0000313" key="9">
    <source>
        <dbReference type="Proteomes" id="UP001597417"/>
    </source>
</evidence>
<evidence type="ECO:0000313" key="8">
    <source>
        <dbReference type="EMBL" id="MFD2421918.1"/>
    </source>
</evidence>
<accession>A0ABW5G4H8</accession>
<dbReference type="CDD" id="cd06445">
    <property type="entry name" value="ATase"/>
    <property type="match status" value="1"/>
</dbReference>
<dbReference type="GO" id="GO:0003908">
    <property type="term" value="F:methylated-DNA-[protein]-cysteine S-methyltransferase activity"/>
    <property type="evidence" value="ECO:0007669"/>
    <property type="project" value="UniProtKB-EC"/>
</dbReference>
<dbReference type="InterPro" id="IPR036388">
    <property type="entry name" value="WH-like_DNA-bd_sf"/>
</dbReference>
<dbReference type="Pfam" id="PF01035">
    <property type="entry name" value="DNA_binding_1"/>
    <property type="match status" value="1"/>
</dbReference>
<dbReference type="EC" id="2.1.1.63" evidence="8"/>
<dbReference type="PANTHER" id="PTHR10815">
    <property type="entry name" value="METHYLATED-DNA--PROTEIN-CYSTEINE METHYLTRANSFERASE"/>
    <property type="match status" value="1"/>
</dbReference>
<proteinExistence type="predicted"/>
<feature type="domain" description="Methylated-DNA-[protein]-cysteine S-methyltransferase DNA binding" evidence="7">
    <location>
        <begin position="89"/>
        <end position="171"/>
    </location>
</feature>
<evidence type="ECO:0000256" key="4">
    <source>
        <dbReference type="ARBA" id="ARBA00022763"/>
    </source>
</evidence>
<evidence type="ECO:0000259" key="7">
    <source>
        <dbReference type="Pfam" id="PF01035"/>
    </source>
</evidence>
<evidence type="ECO:0000256" key="3">
    <source>
        <dbReference type="ARBA" id="ARBA00022679"/>
    </source>
</evidence>
<reference evidence="9" key="1">
    <citation type="journal article" date="2019" name="Int. J. Syst. Evol. Microbiol.">
        <title>The Global Catalogue of Microorganisms (GCM) 10K type strain sequencing project: providing services to taxonomists for standard genome sequencing and annotation.</title>
        <authorList>
            <consortium name="The Broad Institute Genomics Platform"/>
            <consortium name="The Broad Institute Genome Sequencing Center for Infectious Disease"/>
            <person name="Wu L."/>
            <person name="Ma J."/>
        </authorList>
    </citation>
    <scope>NUCLEOTIDE SEQUENCE [LARGE SCALE GENOMIC DNA]</scope>
    <source>
        <strain evidence="9">CGMCC 4.7645</strain>
    </source>
</reference>
<dbReference type="InterPro" id="IPR036631">
    <property type="entry name" value="MGMT_N_sf"/>
</dbReference>
<evidence type="ECO:0000256" key="6">
    <source>
        <dbReference type="ARBA" id="ARBA00049348"/>
    </source>
</evidence>
<evidence type="ECO:0000256" key="5">
    <source>
        <dbReference type="ARBA" id="ARBA00023204"/>
    </source>
</evidence>
<sequence length="179" mass="19204">MTTAQGFAVFETAIGHCGIAWGEHGVVSVRLPDRSAAITRGRLRSKFPEAGELEPPRAIRQGIEDIVALLRGEPRSLADIELDLDGVPEFHRRVYDIARTIPPGRTVTYGEIANRLDMPGSAQAVGRAMGSNPFPIVVPCHRVLGAGGKLTGFSAPGGVETKRRMLLIEGVPTVEPTLF</sequence>
<comment type="catalytic activity">
    <reaction evidence="1">
        <text>a 4-O-methyl-thymidine in DNA + L-cysteinyl-[protein] = a thymidine in DNA + S-methyl-L-cysteinyl-[protein]</text>
        <dbReference type="Rhea" id="RHEA:53428"/>
        <dbReference type="Rhea" id="RHEA-COMP:10131"/>
        <dbReference type="Rhea" id="RHEA-COMP:10132"/>
        <dbReference type="Rhea" id="RHEA-COMP:13555"/>
        <dbReference type="Rhea" id="RHEA-COMP:13556"/>
        <dbReference type="ChEBI" id="CHEBI:29950"/>
        <dbReference type="ChEBI" id="CHEBI:82612"/>
        <dbReference type="ChEBI" id="CHEBI:137386"/>
        <dbReference type="ChEBI" id="CHEBI:137387"/>
        <dbReference type="EC" id="2.1.1.63"/>
    </reaction>
</comment>
<keyword evidence="9" id="KW-1185">Reference proteome</keyword>
<dbReference type="PROSITE" id="PS00374">
    <property type="entry name" value="MGMT"/>
    <property type="match status" value="1"/>
</dbReference>